<evidence type="ECO:0000313" key="3">
    <source>
        <dbReference type="Proteomes" id="UP000441399"/>
    </source>
</evidence>
<reference evidence="2 3" key="1">
    <citation type="submission" date="2019-11" db="EMBL/GenBank/DDBJ databases">
        <authorList>
            <person name="Holert J."/>
        </authorList>
    </citation>
    <scope>NUCLEOTIDE SEQUENCE [LARGE SCALE GENOMIC DNA]</scope>
    <source>
        <strain evidence="2">SB11_3</strain>
    </source>
</reference>
<gene>
    <name evidence="2" type="ORF">OPDIPICF_04417</name>
</gene>
<accession>A0A5S9PCV4</accession>
<dbReference type="AlphaFoldDB" id="A0A5S9PCV4"/>
<keyword evidence="1" id="KW-0732">Signal</keyword>
<feature type="signal peptide" evidence="1">
    <location>
        <begin position="1"/>
        <end position="22"/>
    </location>
</feature>
<name>A0A5S9PCV4_9GAMM</name>
<proteinExistence type="predicted"/>
<sequence>MYQLTRSFIGAACLAASSLTLAADSGLETSEYDIDGGFLGSGGGSGAGTWGVSTSRNGDVTISISDSGNQKTTLTNTVVASNIVMTKRADTGTWSGTSTPKSCSGSGCNFVKLDVPVELYGILVELDDNNVGTVTQYSDNSAAGVTATTQVIYTFTE</sequence>
<organism evidence="2 3">
    <name type="scientific">BD1-7 clade bacterium</name>
    <dbReference type="NCBI Taxonomy" id="2029982"/>
    <lineage>
        <taxon>Bacteria</taxon>
        <taxon>Pseudomonadati</taxon>
        <taxon>Pseudomonadota</taxon>
        <taxon>Gammaproteobacteria</taxon>
        <taxon>Cellvibrionales</taxon>
        <taxon>Spongiibacteraceae</taxon>
        <taxon>BD1-7 clade</taxon>
    </lineage>
</organism>
<dbReference type="OrthoDB" id="9909989at2"/>
<dbReference type="EMBL" id="CACSIO010000007">
    <property type="protein sequence ID" value="CAA0101755.1"/>
    <property type="molecule type" value="Genomic_DNA"/>
</dbReference>
<evidence type="ECO:0000256" key="1">
    <source>
        <dbReference type="SAM" id="SignalP"/>
    </source>
</evidence>
<dbReference type="Proteomes" id="UP000441399">
    <property type="component" value="Unassembled WGS sequence"/>
</dbReference>
<evidence type="ECO:0000313" key="2">
    <source>
        <dbReference type="EMBL" id="CAA0101755.1"/>
    </source>
</evidence>
<keyword evidence="3" id="KW-1185">Reference proteome</keyword>
<feature type="chain" id="PRO_5024817697" evidence="1">
    <location>
        <begin position="23"/>
        <end position="157"/>
    </location>
</feature>
<protein>
    <submittedName>
        <fullName evidence="2">Uncharacterized protein</fullName>
    </submittedName>
</protein>